<feature type="compositionally biased region" description="Low complexity" evidence="1">
    <location>
        <begin position="174"/>
        <end position="192"/>
    </location>
</feature>
<dbReference type="Pfam" id="PF02575">
    <property type="entry name" value="YbaB_DNA_bd"/>
    <property type="match status" value="1"/>
</dbReference>
<proteinExistence type="predicted"/>
<dbReference type="OrthoDB" id="4559751at2"/>
<dbReference type="Gene3D" id="3.30.1310.10">
    <property type="entry name" value="Nucleoid-associated protein YbaB-like domain"/>
    <property type="match status" value="1"/>
</dbReference>
<dbReference type="InterPro" id="IPR004401">
    <property type="entry name" value="YbaB/EbfC"/>
</dbReference>
<evidence type="ECO:0000256" key="1">
    <source>
        <dbReference type="SAM" id="MobiDB-lite"/>
    </source>
</evidence>
<sequence length="217" mass="22930">MSREYLPSSGHNEVLRDQVDSLLEVFEQQRSDLAEAQGKLAEITGEAWSSDNLVRVTANATGVPVRVHLVPEAFKRSTPEKLARSMAEAAQAAARAANARSQQAFASVTAVAGEIPDLPDLVPGAPSIKELLATPSLDPVGESPVPPPSHSPPPTYPPPSFPPAQSPGFPPGSSPAAPGWPSKPSSGSGSRSDVWVPTDVEDEEDSYYRNRRYLGGS</sequence>
<evidence type="ECO:0000313" key="3">
    <source>
        <dbReference type="Proteomes" id="UP000438448"/>
    </source>
</evidence>
<organism evidence="2 3">
    <name type="scientific">Nocardia macrotermitis</name>
    <dbReference type="NCBI Taxonomy" id="2585198"/>
    <lineage>
        <taxon>Bacteria</taxon>
        <taxon>Bacillati</taxon>
        <taxon>Actinomycetota</taxon>
        <taxon>Actinomycetes</taxon>
        <taxon>Mycobacteriales</taxon>
        <taxon>Nocardiaceae</taxon>
        <taxon>Nocardia</taxon>
    </lineage>
</organism>
<dbReference type="InterPro" id="IPR036894">
    <property type="entry name" value="YbaB-like_sf"/>
</dbReference>
<reference evidence="2 3" key="1">
    <citation type="submission" date="2019-10" db="EMBL/GenBank/DDBJ databases">
        <title>Nocardia macrotermitis sp. nov. and Nocardia aurantia sp. nov., isolated from the gut of fungus growing-termite Macrotermes natalensis.</title>
        <authorList>
            <person name="Benndorf R."/>
            <person name="Schwitalla J."/>
            <person name="Martin K."/>
            <person name="De Beer W."/>
            <person name="Kaster A.-K."/>
            <person name="Vollmers J."/>
            <person name="Poulsen M."/>
            <person name="Beemelmanns C."/>
        </authorList>
    </citation>
    <scope>NUCLEOTIDE SEQUENCE [LARGE SCALE GENOMIC DNA]</scope>
    <source>
        <strain evidence="2 3">RB20</strain>
    </source>
</reference>
<protein>
    <submittedName>
        <fullName evidence="2">Nucleoid-associated protein YbaB</fullName>
    </submittedName>
</protein>
<dbReference type="EMBL" id="WEGK01000031">
    <property type="protein sequence ID" value="MQY24283.1"/>
    <property type="molecule type" value="Genomic_DNA"/>
</dbReference>
<dbReference type="AlphaFoldDB" id="A0A7K0DER1"/>
<comment type="caution">
    <text evidence="2">The sequence shown here is derived from an EMBL/GenBank/DDBJ whole genome shotgun (WGS) entry which is preliminary data.</text>
</comment>
<dbReference type="RefSeq" id="WP_153416021.1">
    <property type="nucleotide sequence ID" value="NZ_WEGK01000031.1"/>
</dbReference>
<evidence type="ECO:0000313" key="2">
    <source>
        <dbReference type="EMBL" id="MQY24283.1"/>
    </source>
</evidence>
<feature type="compositionally biased region" description="Pro residues" evidence="1">
    <location>
        <begin position="144"/>
        <end position="173"/>
    </location>
</feature>
<dbReference type="Proteomes" id="UP000438448">
    <property type="component" value="Unassembled WGS sequence"/>
</dbReference>
<gene>
    <name evidence="2" type="primary">ybaB_3</name>
    <name evidence="2" type="ORF">NRB20_74180</name>
</gene>
<dbReference type="SUPFAM" id="SSF82607">
    <property type="entry name" value="YbaB-like"/>
    <property type="match status" value="1"/>
</dbReference>
<name>A0A7K0DER1_9NOCA</name>
<accession>A0A7K0DER1</accession>
<keyword evidence="3" id="KW-1185">Reference proteome</keyword>
<feature type="region of interest" description="Disordered" evidence="1">
    <location>
        <begin position="134"/>
        <end position="217"/>
    </location>
</feature>
<dbReference type="GO" id="GO:0003677">
    <property type="term" value="F:DNA binding"/>
    <property type="evidence" value="ECO:0007669"/>
    <property type="project" value="InterPro"/>
</dbReference>